<dbReference type="OrthoDB" id="9803035at2"/>
<dbReference type="PATRIC" id="fig|908809.3.peg.169"/>
<dbReference type="STRING" id="908809.ABG79_00167"/>
<dbReference type="PANTHER" id="PTHR10434:SF40">
    <property type="entry name" value="1-ACYL-SN-GLYCEROL-3-PHOSPHATE ACYLTRANSFERASE"/>
    <property type="match status" value="1"/>
</dbReference>
<evidence type="ECO:0000256" key="2">
    <source>
        <dbReference type="ARBA" id="ARBA00023315"/>
    </source>
</evidence>
<evidence type="ECO:0000256" key="1">
    <source>
        <dbReference type="ARBA" id="ARBA00022679"/>
    </source>
</evidence>
<dbReference type="PANTHER" id="PTHR10434">
    <property type="entry name" value="1-ACYL-SN-GLYCEROL-3-PHOSPHATE ACYLTRANSFERASE"/>
    <property type="match status" value="1"/>
</dbReference>
<gene>
    <name evidence="4" type="primary">plsC_1</name>
    <name evidence="4" type="ORF">ABG79_00167</name>
</gene>
<feature type="domain" description="Phospholipid/glycerol acyltransferase" evidence="3">
    <location>
        <begin position="50"/>
        <end position="163"/>
    </location>
</feature>
<dbReference type="GO" id="GO:0003841">
    <property type="term" value="F:1-acylglycerol-3-phosphate O-acyltransferase activity"/>
    <property type="evidence" value="ECO:0007669"/>
    <property type="project" value="UniProtKB-EC"/>
</dbReference>
<dbReference type="EC" id="2.3.1.51" evidence="4"/>
<accession>A0A0R3K4Y6</accession>
<keyword evidence="5" id="KW-1185">Reference proteome</keyword>
<keyword evidence="2 4" id="KW-0012">Acyltransferase</keyword>
<name>A0A0R3K4Y6_CALMK</name>
<protein>
    <submittedName>
        <fullName evidence="4">1-acyl-sn-glycerol-3-phosphate acyltransferase</fullName>
        <ecNumber evidence="4">2.3.1.51</ecNumber>
    </submittedName>
</protein>
<dbReference type="Proteomes" id="UP000052015">
    <property type="component" value="Unassembled WGS sequence"/>
</dbReference>
<organism evidence="4 5">
    <name type="scientific">Caloramator mitchellensis</name>
    <dbReference type="NCBI Taxonomy" id="908809"/>
    <lineage>
        <taxon>Bacteria</taxon>
        <taxon>Bacillati</taxon>
        <taxon>Bacillota</taxon>
        <taxon>Clostridia</taxon>
        <taxon>Eubacteriales</taxon>
        <taxon>Clostridiaceae</taxon>
        <taxon>Caloramator</taxon>
    </lineage>
</organism>
<dbReference type="Gene3D" id="3.40.1130.10">
    <property type="entry name" value="Glycerol-3-phosphate (1)-acyltransferase"/>
    <property type="match status" value="1"/>
</dbReference>
<dbReference type="Pfam" id="PF01553">
    <property type="entry name" value="Acyltransferase"/>
    <property type="match status" value="1"/>
</dbReference>
<dbReference type="SUPFAM" id="SSF69593">
    <property type="entry name" value="Glycerol-3-phosphate (1)-acyltransferase"/>
    <property type="match status" value="1"/>
</dbReference>
<keyword evidence="1 4" id="KW-0808">Transferase</keyword>
<dbReference type="InterPro" id="IPR002123">
    <property type="entry name" value="Plipid/glycerol_acylTrfase"/>
</dbReference>
<comment type="caution">
    <text evidence="4">The sequence shown here is derived from an EMBL/GenBank/DDBJ whole genome shotgun (WGS) entry which is preliminary data.</text>
</comment>
<dbReference type="AlphaFoldDB" id="A0A0R3K4Y6"/>
<sequence>MKNIVGSILFSLPPEIYRPLCKFIVKRTVHKYANIKVFNKEIIKGIKSPVIFIANHLSNSDGIIINEVLEDFNPFFVAGVKLQSKALSRIGVEALNTITIHPSSADIEAIKKSIKVIKEGHSLMIFPEGTRSRSGKMIEGKKGVVLIAKKCDVPIVPIGLYGTEKLMPINDEDMGSEKFYKADVYVNFGEPFKLPEKTEDMNKDEYEEYCLNLMMKKIAELIPEEYRGVYR</sequence>
<evidence type="ECO:0000313" key="4">
    <source>
        <dbReference type="EMBL" id="KRQ88002.1"/>
    </source>
</evidence>
<evidence type="ECO:0000313" key="5">
    <source>
        <dbReference type="Proteomes" id="UP000052015"/>
    </source>
</evidence>
<dbReference type="GO" id="GO:0006654">
    <property type="term" value="P:phosphatidic acid biosynthetic process"/>
    <property type="evidence" value="ECO:0007669"/>
    <property type="project" value="TreeGrafter"/>
</dbReference>
<dbReference type="EMBL" id="LKHP01000001">
    <property type="protein sequence ID" value="KRQ88002.1"/>
    <property type="molecule type" value="Genomic_DNA"/>
</dbReference>
<proteinExistence type="predicted"/>
<reference evidence="4 5" key="1">
    <citation type="submission" date="2015-09" db="EMBL/GenBank/DDBJ databases">
        <title>Draft genome sequence of a Caloramator mitchellensis, a moderate thermophile from the Great Artesian Basin of Australia.</title>
        <authorList>
            <person name="Patel B.K."/>
        </authorList>
    </citation>
    <scope>NUCLEOTIDE SEQUENCE [LARGE SCALE GENOMIC DNA]</scope>
    <source>
        <strain evidence="4 5">VF08</strain>
    </source>
</reference>
<dbReference type="SMART" id="SM00563">
    <property type="entry name" value="PlsC"/>
    <property type="match status" value="1"/>
</dbReference>
<dbReference type="CDD" id="cd07989">
    <property type="entry name" value="LPLAT_AGPAT-like"/>
    <property type="match status" value="1"/>
</dbReference>
<evidence type="ECO:0000259" key="3">
    <source>
        <dbReference type="SMART" id="SM00563"/>
    </source>
</evidence>
<dbReference type="RefSeq" id="WP_057976122.1">
    <property type="nucleotide sequence ID" value="NZ_LKHP01000001.1"/>
</dbReference>